<feature type="transmembrane region" description="Helical" evidence="1">
    <location>
        <begin position="56"/>
        <end position="76"/>
    </location>
</feature>
<proteinExistence type="predicted"/>
<keyword evidence="1" id="KW-0472">Membrane</keyword>
<evidence type="ECO:0000313" key="3">
    <source>
        <dbReference type="RefSeq" id="XP_013393156.1"/>
    </source>
</evidence>
<reference evidence="3" key="1">
    <citation type="submission" date="2025-08" db="UniProtKB">
        <authorList>
            <consortium name="RefSeq"/>
        </authorList>
    </citation>
    <scope>IDENTIFICATION</scope>
    <source>
        <tissue evidence="3">Gonads</tissue>
    </source>
</reference>
<dbReference type="GO" id="GO:0006120">
    <property type="term" value="P:mitochondrial electron transport, NADH to ubiquinone"/>
    <property type="evidence" value="ECO:0007669"/>
    <property type="project" value="InterPro"/>
</dbReference>
<dbReference type="GO" id="GO:0005743">
    <property type="term" value="C:mitochondrial inner membrane"/>
    <property type="evidence" value="ECO:0007669"/>
    <property type="project" value="InterPro"/>
</dbReference>
<dbReference type="KEGG" id="lak:106160928"/>
<keyword evidence="1" id="KW-1133">Transmembrane helix</keyword>
<evidence type="ECO:0000256" key="1">
    <source>
        <dbReference type="SAM" id="Phobius"/>
    </source>
</evidence>
<name>A0A1S3I5N9_LINAN</name>
<organism evidence="2 3">
    <name type="scientific">Lingula anatina</name>
    <name type="common">Brachiopod</name>
    <name type="synonym">Lingula unguis</name>
    <dbReference type="NCBI Taxonomy" id="7574"/>
    <lineage>
        <taxon>Eukaryota</taxon>
        <taxon>Metazoa</taxon>
        <taxon>Spiralia</taxon>
        <taxon>Lophotrochozoa</taxon>
        <taxon>Brachiopoda</taxon>
        <taxon>Linguliformea</taxon>
        <taxon>Lingulata</taxon>
        <taxon>Lingulida</taxon>
        <taxon>Linguloidea</taxon>
        <taxon>Lingulidae</taxon>
        <taxon>Lingula</taxon>
    </lineage>
</organism>
<gene>
    <name evidence="3" type="primary">LOC106160928</name>
</gene>
<protein>
    <submittedName>
        <fullName evidence="3">Uncharacterized protein LOC106160928</fullName>
    </submittedName>
</protein>
<accession>A0A1S3I5N9</accession>
<dbReference type="Proteomes" id="UP000085678">
    <property type="component" value="Unplaced"/>
</dbReference>
<keyword evidence="1" id="KW-0812">Transmembrane</keyword>
<dbReference type="AlphaFoldDB" id="A0A1S3I5N9"/>
<evidence type="ECO:0000313" key="2">
    <source>
        <dbReference type="Proteomes" id="UP000085678"/>
    </source>
</evidence>
<keyword evidence="2" id="KW-1185">Reference proteome</keyword>
<dbReference type="RefSeq" id="XP_013393156.1">
    <property type="nucleotide sequence ID" value="XM_013537702.1"/>
</dbReference>
<dbReference type="GeneID" id="106160928"/>
<sequence length="160" mass="18871">MLPDDELARLPVNFGYDVEETEQPRFFYPVLYWLSPLVGGILGYRQKPALPFVQRVPSIGLGLAVGAFLGVSAQNLRMRYQRIRDHNVKEYIRLHPELFDVPPPPYYRDVLEPWHPTRIITWKKMVYNIKMSQWNFFRTPASEDIQEEVEVSAESRERFS</sequence>
<dbReference type="InParanoid" id="A0A1S3I5N9"/>
<dbReference type="Pfam" id="PF06374">
    <property type="entry name" value="NDUF_C2"/>
    <property type="match status" value="1"/>
</dbReference>
<dbReference type="InterPro" id="IPR009423">
    <property type="entry name" value="NDUC2"/>
</dbReference>